<gene>
    <name evidence="1" type="ORF">CPLFYP93_00465</name>
</gene>
<proteinExistence type="predicted"/>
<accession>A0A6N2Z1Y5</accession>
<organism evidence="1">
    <name type="scientific">Clostridium paraputrificum</name>
    <dbReference type="NCBI Taxonomy" id="29363"/>
    <lineage>
        <taxon>Bacteria</taxon>
        <taxon>Bacillati</taxon>
        <taxon>Bacillota</taxon>
        <taxon>Clostridia</taxon>
        <taxon>Eubacteriales</taxon>
        <taxon>Clostridiaceae</taxon>
        <taxon>Clostridium</taxon>
    </lineage>
</organism>
<dbReference type="RefSeq" id="WP_156558893.1">
    <property type="nucleotide sequence ID" value="NZ_CACRTV010000014.1"/>
</dbReference>
<name>A0A6N2Z1Y5_9CLOT</name>
<dbReference type="EMBL" id="CACRTV010000014">
    <property type="protein sequence ID" value="VYT73251.1"/>
    <property type="molecule type" value="Genomic_DNA"/>
</dbReference>
<reference evidence="1" key="1">
    <citation type="submission" date="2019-11" db="EMBL/GenBank/DDBJ databases">
        <authorList>
            <person name="Feng L."/>
        </authorList>
    </citation>
    <scope>NUCLEOTIDE SEQUENCE</scope>
    <source>
        <strain evidence="1">CParaputrificumLFYP93</strain>
    </source>
</reference>
<protein>
    <submittedName>
        <fullName evidence="1">Uncharacterized protein</fullName>
    </submittedName>
</protein>
<evidence type="ECO:0000313" key="1">
    <source>
        <dbReference type="EMBL" id="VYT73251.1"/>
    </source>
</evidence>
<dbReference type="AlphaFoldDB" id="A0A6N2Z1Y5"/>
<sequence>MYNNPYGGKLSLDEISRMQCGFDKIAQKNWEYELGLDRYNNRILDYHNENPINNAIKGVGQAKFKYKNNPSDSPKVLLDAVEDSNAVYGYRPNDTGSLKKFVKYDWTDSDVVAKFRENRLRYHIENDGYRELVNSMRADGHSDVEIAKTLVEKRNANRLSSYIDENGKISDIELYNQAKEHCVTYEQLKHGINGKPGKSDLQIIESAMKGNEGMDACCGLYDDYYYTYK</sequence>